<dbReference type="Pfam" id="PF06371">
    <property type="entry name" value="Drf_GBD"/>
    <property type="match status" value="1"/>
</dbReference>
<dbReference type="InterPro" id="IPR042201">
    <property type="entry name" value="FH2_Formin_sf"/>
</dbReference>
<feature type="compositionally biased region" description="Low complexity" evidence="3">
    <location>
        <begin position="19"/>
        <end position="41"/>
    </location>
</feature>
<dbReference type="InterPro" id="IPR010472">
    <property type="entry name" value="FH3_dom"/>
</dbReference>
<dbReference type="PROSITE" id="PS51232">
    <property type="entry name" value="GBD_FH3"/>
    <property type="match status" value="1"/>
</dbReference>
<evidence type="ECO:0000256" key="1">
    <source>
        <dbReference type="ARBA" id="ARBA00037935"/>
    </source>
</evidence>
<dbReference type="InterPro" id="IPR011989">
    <property type="entry name" value="ARM-like"/>
</dbReference>
<feature type="compositionally biased region" description="Basic residues" evidence="3">
    <location>
        <begin position="1616"/>
        <end position="1626"/>
    </location>
</feature>
<dbReference type="GO" id="GO:0005938">
    <property type="term" value="C:cell cortex"/>
    <property type="evidence" value="ECO:0007669"/>
    <property type="project" value="UniProtKB-ARBA"/>
</dbReference>
<dbReference type="Pfam" id="PF06367">
    <property type="entry name" value="Drf_FH3"/>
    <property type="match status" value="1"/>
</dbReference>
<dbReference type="GO" id="GO:0045010">
    <property type="term" value="P:actin nucleation"/>
    <property type="evidence" value="ECO:0007669"/>
    <property type="project" value="InterPro"/>
</dbReference>
<evidence type="ECO:0000313" key="7">
    <source>
        <dbReference type="Proteomes" id="UP000245783"/>
    </source>
</evidence>
<dbReference type="GO" id="GO:0051016">
    <property type="term" value="P:barbed-end actin filament capping"/>
    <property type="evidence" value="ECO:0007669"/>
    <property type="project" value="TreeGrafter"/>
</dbReference>
<dbReference type="SUPFAM" id="SSF101447">
    <property type="entry name" value="Formin homology 2 domain (FH2 domain)"/>
    <property type="match status" value="1"/>
</dbReference>
<evidence type="ECO:0000256" key="3">
    <source>
        <dbReference type="SAM" id="MobiDB-lite"/>
    </source>
</evidence>
<feature type="region of interest" description="Disordered" evidence="3">
    <location>
        <begin position="1574"/>
        <end position="1593"/>
    </location>
</feature>
<dbReference type="InterPro" id="IPR010473">
    <property type="entry name" value="GTPase-bd"/>
</dbReference>
<accession>A0A316W4D9</accession>
<evidence type="ECO:0000259" key="5">
    <source>
        <dbReference type="PROSITE" id="PS51444"/>
    </source>
</evidence>
<feature type="compositionally biased region" description="Pro residues" evidence="3">
    <location>
        <begin position="1066"/>
        <end position="1077"/>
    </location>
</feature>
<dbReference type="Gene3D" id="1.25.10.10">
    <property type="entry name" value="Leucine-rich Repeat Variant"/>
    <property type="match status" value="1"/>
</dbReference>
<evidence type="ECO:0000313" key="6">
    <source>
        <dbReference type="EMBL" id="PWN43501.1"/>
    </source>
</evidence>
<feature type="domain" description="FH2" evidence="5">
    <location>
        <begin position="1154"/>
        <end position="1579"/>
    </location>
</feature>
<feature type="region of interest" description="Disordered" evidence="3">
    <location>
        <begin position="907"/>
        <end position="1114"/>
    </location>
</feature>
<feature type="compositionally biased region" description="Low complexity" evidence="3">
    <location>
        <begin position="1662"/>
        <end position="1672"/>
    </location>
</feature>
<evidence type="ECO:0008006" key="8">
    <source>
        <dbReference type="Google" id="ProtNLM"/>
    </source>
</evidence>
<dbReference type="SMART" id="SM01140">
    <property type="entry name" value="Drf_GBD"/>
    <property type="match status" value="1"/>
</dbReference>
<dbReference type="OrthoDB" id="1104827at2759"/>
<gene>
    <name evidence="6" type="ORF">IE81DRAFT_76655</name>
</gene>
<feature type="region of interest" description="Disordered" evidence="3">
    <location>
        <begin position="1"/>
        <end position="148"/>
    </location>
</feature>
<feature type="compositionally biased region" description="Low complexity" evidence="3">
    <location>
        <begin position="132"/>
        <end position="145"/>
    </location>
</feature>
<dbReference type="SMART" id="SM01139">
    <property type="entry name" value="Drf_FH3"/>
    <property type="match status" value="1"/>
</dbReference>
<feature type="compositionally biased region" description="Basic residues" evidence="3">
    <location>
        <begin position="841"/>
        <end position="853"/>
    </location>
</feature>
<dbReference type="Proteomes" id="UP000245783">
    <property type="component" value="Unassembled WGS sequence"/>
</dbReference>
<dbReference type="GO" id="GO:0043332">
    <property type="term" value="C:mating projection tip"/>
    <property type="evidence" value="ECO:0007669"/>
    <property type="project" value="TreeGrafter"/>
</dbReference>
<feature type="compositionally biased region" description="Low complexity" evidence="3">
    <location>
        <begin position="1052"/>
        <end position="1065"/>
    </location>
</feature>
<dbReference type="InterPro" id="IPR015425">
    <property type="entry name" value="FH2_Formin"/>
</dbReference>
<dbReference type="Gene3D" id="1.10.238.150">
    <property type="entry name" value="Formin, FH3 diaphanous domain"/>
    <property type="match status" value="1"/>
</dbReference>
<dbReference type="GO" id="GO:0005884">
    <property type="term" value="C:actin filament"/>
    <property type="evidence" value="ECO:0007669"/>
    <property type="project" value="InterPro"/>
</dbReference>
<dbReference type="Pfam" id="PF02181">
    <property type="entry name" value="FH2"/>
    <property type="match status" value="1"/>
</dbReference>
<dbReference type="PRINTS" id="PR00828">
    <property type="entry name" value="FORMIN"/>
</dbReference>
<dbReference type="PANTHER" id="PTHR47102:SF2">
    <property type="entry name" value="PROTEIN BNI1"/>
    <property type="match status" value="1"/>
</dbReference>
<dbReference type="InterPro" id="IPR016024">
    <property type="entry name" value="ARM-type_fold"/>
</dbReference>
<dbReference type="PROSITE" id="PS51444">
    <property type="entry name" value="FH2"/>
    <property type="match status" value="1"/>
</dbReference>
<evidence type="ECO:0000256" key="2">
    <source>
        <dbReference type="SAM" id="Coils"/>
    </source>
</evidence>
<dbReference type="SMART" id="SM00498">
    <property type="entry name" value="FH2"/>
    <property type="match status" value="1"/>
</dbReference>
<feature type="compositionally biased region" description="Pro residues" evidence="3">
    <location>
        <begin position="966"/>
        <end position="976"/>
    </location>
</feature>
<feature type="region of interest" description="Disordered" evidence="3">
    <location>
        <begin position="1606"/>
        <end position="1642"/>
    </location>
</feature>
<feature type="domain" description="GBD/FH3" evidence="4">
    <location>
        <begin position="217"/>
        <end position="648"/>
    </location>
</feature>
<dbReference type="STRING" id="1522189.A0A316W4D9"/>
<feature type="region of interest" description="Disordered" evidence="3">
    <location>
        <begin position="177"/>
        <end position="207"/>
    </location>
</feature>
<dbReference type="InterPro" id="IPR051661">
    <property type="entry name" value="Actin_filament_regulator"/>
</dbReference>
<feature type="coiled-coil region" evidence="2">
    <location>
        <begin position="674"/>
        <end position="769"/>
    </location>
</feature>
<feature type="compositionally biased region" description="Pro residues" evidence="3">
    <location>
        <begin position="1033"/>
        <end position="1051"/>
    </location>
</feature>
<feature type="compositionally biased region" description="Polar residues" evidence="3">
    <location>
        <begin position="1791"/>
        <end position="1809"/>
    </location>
</feature>
<comment type="similarity">
    <text evidence="1">Belongs to the formin homology family. BNI1 subfamily.</text>
</comment>
<feature type="region of interest" description="Disordered" evidence="3">
    <location>
        <begin position="798"/>
        <end position="887"/>
    </location>
</feature>
<dbReference type="GO" id="GO:0008017">
    <property type="term" value="F:microtubule binding"/>
    <property type="evidence" value="ECO:0007669"/>
    <property type="project" value="InterPro"/>
</dbReference>
<feature type="compositionally biased region" description="Pro residues" evidence="3">
    <location>
        <begin position="1086"/>
        <end position="1097"/>
    </location>
</feature>
<dbReference type="GO" id="GO:0032153">
    <property type="term" value="C:cell division site"/>
    <property type="evidence" value="ECO:0007669"/>
    <property type="project" value="UniProtKB-ARBA"/>
</dbReference>
<reference evidence="6 7" key="1">
    <citation type="journal article" date="2018" name="Mol. Biol. Evol.">
        <title>Broad Genomic Sampling Reveals a Smut Pathogenic Ancestry of the Fungal Clade Ustilaginomycotina.</title>
        <authorList>
            <person name="Kijpornyongpan T."/>
            <person name="Mondo S.J."/>
            <person name="Barry K."/>
            <person name="Sandor L."/>
            <person name="Lee J."/>
            <person name="Lipzen A."/>
            <person name="Pangilinan J."/>
            <person name="LaButti K."/>
            <person name="Hainaut M."/>
            <person name="Henrissat B."/>
            <person name="Grigoriev I.V."/>
            <person name="Spatafora J.W."/>
            <person name="Aime M.C."/>
        </authorList>
    </citation>
    <scope>NUCLEOTIDE SEQUENCE [LARGE SCALE GENOMIC DNA]</scope>
    <source>
        <strain evidence="6 7">MCA 4658</strain>
    </source>
</reference>
<dbReference type="GO" id="GO:1903475">
    <property type="term" value="P:mitotic actomyosin contractile ring assembly"/>
    <property type="evidence" value="ECO:0007669"/>
    <property type="project" value="TreeGrafter"/>
</dbReference>
<organism evidence="6 7">
    <name type="scientific">Ceraceosorus guamensis</name>
    <dbReference type="NCBI Taxonomy" id="1522189"/>
    <lineage>
        <taxon>Eukaryota</taxon>
        <taxon>Fungi</taxon>
        <taxon>Dikarya</taxon>
        <taxon>Basidiomycota</taxon>
        <taxon>Ustilaginomycotina</taxon>
        <taxon>Exobasidiomycetes</taxon>
        <taxon>Ceraceosorales</taxon>
        <taxon>Ceraceosoraceae</taxon>
        <taxon>Ceraceosorus</taxon>
    </lineage>
</organism>
<dbReference type="RefSeq" id="XP_025370661.1">
    <property type="nucleotide sequence ID" value="XM_025517618.1"/>
</dbReference>
<dbReference type="InParanoid" id="A0A316W4D9"/>
<evidence type="ECO:0000259" key="4">
    <source>
        <dbReference type="PROSITE" id="PS51232"/>
    </source>
</evidence>
<dbReference type="GO" id="GO:0031267">
    <property type="term" value="F:small GTPase binding"/>
    <property type="evidence" value="ECO:0007669"/>
    <property type="project" value="InterPro"/>
</dbReference>
<protein>
    <recommendedName>
        <fullName evidence="8">FH2-domain-containing protein</fullName>
    </recommendedName>
</protein>
<dbReference type="InterPro" id="IPR001265">
    <property type="entry name" value="Formin_Cappuccino_subfam"/>
</dbReference>
<dbReference type="GO" id="GO:0003779">
    <property type="term" value="F:actin binding"/>
    <property type="evidence" value="ECO:0007669"/>
    <property type="project" value="InterPro"/>
</dbReference>
<dbReference type="SUPFAM" id="SSF48371">
    <property type="entry name" value="ARM repeat"/>
    <property type="match status" value="1"/>
</dbReference>
<dbReference type="EMBL" id="KZ819369">
    <property type="protein sequence ID" value="PWN43501.1"/>
    <property type="molecule type" value="Genomic_DNA"/>
</dbReference>
<dbReference type="GeneID" id="37039488"/>
<feature type="compositionally biased region" description="Low complexity" evidence="3">
    <location>
        <begin position="854"/>
        <end position="864"/>
    </location>
</feature>
<feature type="compositionally biased region" description="Basic and acidic residues" evidence="3">
    <location>
        <begin position="798"/>
        <end position="808"/>
    </location>
</feature>
<dbReference type="GO" id="GO:0051017">
    <property type="term" value="P:actin filament bundle assembly"/>
    <property type="evidence" value="ECO:0007669"/>
    <property type="project" value="TreeGrafter"/>
</dbReference>
<name>A0A316W4D9_9BASI</name>
<dbReference type="InterPro" id="IPR014768">
    <property type="entry name" value="GBD/FH3_dom"/>
</dbReference>
<dbReference type="Gene3D" id="6.10.30.50">
    <property type="match status" value="1"/>
</dbReference>
<sequence>MNTIFGRNKGRSRVPTNESSGSYNSFGPSGPSSPSHQSGYSTAEVIGSNTGPRMQVGPPMPVAAPRSSAMSYLQSDPMAGGSQRSRSSRGDPDDFGAHSSGSSPSSLHKRTPSGASGGSSRYTGPPVSDYGTRSSRLTSSTTSSSAHLGTHDILNRMSIASAASASIGQPIFSSEHHHTHIPAMPPTSRSHSSVSSQRGAGGSGPAPGSLNASEFYFARPDDAEVERLFADLMDKRDFLNVPGGNLTDELKEQARRNMLSFAPDKKWQLVYNDRLTEWHGERERERNRRHAGSGAYGGPGGASASMGIARNTPEWFIKKFMDGTVTTKHIESLAVTLRTCAIGWIQGFVEAKGTPVLASFLNGLHSKGVKSDTDLALEYEVLKAFRSLFNSKPGANDALAQPKCINGIAHSMVSAHLATRKQAADILLFLCHWDKPTGHRLVLRGFDELKAFNSDHGRFDAWFRVLEQTIDGRGTLGSRVGASEEIKKLSLAGPNGAALDSSLNEYAINNMFLINAILKEEIVPEFEVRVHLRNQMDASGLQRILIKMRAFKNPDLDSQIGQYEKGAEADHDDVVENWNKDVLTDMSDPVDVFKAVVEKISGSRAYDFFLSALQHLLLIRQEGDGLVHHYQLIDSMITSVVMDRNGAVESNDVSSLLGTSVNSILARFADQEQQATMQAELARTKARLREQEEERRRLESQLNQGSQGLIGELQRRIEILEEDLALARGNTSAAQNEMEDMEKAYVDRVVALEIQIRELYDMLREAQMEGGVADPADNPGSLDRKHLVETLEKQLERNRTIKKLEANARKKPLSTAGAPPLPETREAEEAAAALQEEDRKSRQRISRSVRRQSRANSRSAAAAALEEAGEKATESALGESSDEDLDPQSDAAKWKIQATLAAGMARNTELQGRMADARATRRRRGTGQASDLIVPEQLLPEHPALSPPTSAATVTDHAPREDASFPAPPAPPPPPAVTSDGPSLLDEIRRRKGTPNRTAATPAQELAPSPMPAHAQPVLSDMGPPAVPASAVGPPPPAPPPPPPPPPPPAPGMLVPPASRGQAGQAPPPPPPPPLPSPAQLAAIPATPPPPPPPPPSASVLGTPVSASFATDPTRDSLLDVRASYAGSGLVGPAHAPPAPPLPGGLYANAAHRKEVMEMARTRMKQLQWDKLNPQHAAETVWGTTNHSDEAKLTEMLREQGLFEEMEEDFKAKQIARRATQQNGAAKKDKMEFKTHLSLQTRQGIEMVLRRIKSSLTGAKHATPEEVAHHIVNCDEAVLDESFLTELLRHYPESETKGQLGEYRNASDEDLRLLHPADRLVVLLMTVPHLKEKVKGLLFMTRYREVFDLIKEGSTRIRDASETLVHATNFARLLTLILMMGNYLNANGVQGGAFGFKISSINKLVDTKASDGTTLLHFVERTINKCFPEVESFLEELDKPSEACRVQLLDLKRDLAELKSGSLQHKKELDRFLDEAEERIEDPYTKLMLPFLNEAHQHLQRLSDQVTMTERTYGDALKYFGEGPDPRRRGFPAQQPMRTEDFFGIFREFCTAYRKIKADNVRIGEQRAMEAKRRAAAEEREKERQEALARKEAGVDDSAVLETLLGTLRSGGMQPKQKRKARARRSAAKEGSPSTPTAIEGNPSDIAAAMLARLQGDGGGAPSPTSTSSASRLVRRRDRRGANRSSDQLKDASSPVLQQATDLANRGDAPTVDVPELEEQPDQDHELVESAEASPTTEYASGEDEEETGGREEQVQPAAVLSDDAAIEADMSTGSAGQLAGLDWVDPDVSGFSTTSAPRASTPDQTVRP</sequence>
<feature type="region of interest" description="Disordered" evidence="3">
    <location>
        <begin position="281"/>
        <end position="303"/>
    </location>
</feature>
<keyword evidence="7" id="KW-1185">Reference proteome</keyword>
<feature type="region of interest" description="Disordered" evidence="3">
    <location>
        <begin position="1655"/>
        <end position="1809"/>
    </location>
</feature>
<dbReference type="PANTHER" id="PTHR47102">
    <property type="entry name" value="PROTEIN BNI1"/>
    <property type="match status" value="1"/>
</dbReference>
<dbReference type="FunCoup" id="A0A316W4D9">
    <property type="interactions" value="82"/>
</dbReference>
<proteinExistence type="inferred from homology"/>
<dbReference type="Gene3D" id="1.20.58.2220">
    <property type="entry name" value="Formin, FH2 domain"/>
    <property type="match status" value="1"/>
</dbReference>
<keyword evidence="2" id="KW-0175">Coiled coil</keyword>